<sequence>MCRGSCHKGSGAWLGTEISHGRGLFAANLVTGPLMEEALSSKVVVGDSDLLRDRAGLEGEWNVLG</sequence>
<keyword evidence="2" id="KW-1185">Reference proteome</keyword>
<accession>W9S5V9</accession>
<evidence type="ECO:0000313" key="2">
    <source>
        <dbReference type="Proteomes" id="UP000030645"/>
    </source>
</evidence>
<evidence type="ECO:0000313" key="1">
    <source>
        <dbReference type="EMBL" id="EXC27693.1"/>
    </source>
</evidence>
<dbReference type="EMBL" id="KE346153">
    <property type="protein sequence ID" value="EXC27693.1"/>
    <property type="molecule type" value="Genomic_DNA"/>
</dbReference>
<protein>
    <submittedName>
        <fullName evidence="1">Uncharacterized protein</fullName>
    </submittedName>
</protein>
<organism evidence="1 2">
    <name type="scientific">Morus notabilis</name>
    <dbReference type="NCBI Taxonomy" id="981085"/>
    <lineage>
        <taxon>Eukaryota</taxon>
        <taxon>Viridiplantae</taxon>
        <taxon>Streptophyta</taxon>
        <taxon>Embryophyta</taxon>
        <taxon>Tracheophyta</taxon>
        <taxon>Spermatophyta</taxon>
        <taxon>Magnoliopsida</taxon>
        <taxon>eudicotyledons</taxon>
        <taxon>Gunneridae</taxon>
        <taxon>Pentapetalae</taxon>
        <taxon>rosids</taxon>
        <taxon>fabids</taxon>
        <taxon>Rosales</taxon>
        <taxon>Moraceae</taxon>
        <taxon>Moreae</taxon>
        <taxon>Morus</taxon>
    </lineage>
</organism>
<name>W9S5V9_9ROSA</name>
<proteinExistence type="predicted"/>
<dbReference type="AlphaFoldDB" id="W9S5V9"/>
<gene>
    <name evidence="1" type="ORF">L484_009717</name>
</gene>
<reference evidence="2" key="1">
    <citation type="submission" date="2013-01" db="EMBL/GenBank/DDBJ databases">
        <title>Draft Genome Sequence of a Mulberry Tree, Morus notabilis C.K. Schneid.</title>
        <authorList>
            <person name="He N."/>
            <person name="Zhao S."/>
        </authorList>
    </citation>
    <scope>NUCLEOTIDE SEQUENCE</scope>
</reference>
<dbReference type="Proteomes" id="UP000030645">
    <property type="component" value="Unassembled WGS sequence"/>
</dbReference>